<dbReference type="PROSITE" id="PS00523">
    <property type="entry name" value="SULFATASE_1"/>
    <property type="match status" value="1"/>
</dbReference>
<organism evidence="6 7">
    <name type="scientific">Christiangramia antarctica</name>
    <dbReference type="NCBI Taxonomy" id="2058158"/>
    <lineage>
        <taxon>Bacteria</taxon>
        <taxon>Pseudomonadati</taxon>
        <taxon>Bacteroidota</taxon>
        <taxon>Flavobacteriia</taxon>
        <taxon>Flavobacteriales</taxon>
        <taxon>Flavobacteriaceae</taxon>
        <taxon>Christiangramia</taxon>
    </lineage>
</organism>
<evidence type="ECO:0000313" key="7">
    <source>
        <dbReference type="Proteomes" id="UP001597438"/>
    </source>
</evidence>
<feature type="domain" description="Sulfatase N-terminal" evidence="5">
    <location>
        <begin position="40"/>
        <end position="362"/>
    </location>
</feature>
<evidence type="ECO:0000256" key="3">
    <source>
        <dbReference type="ARBA" id="ARBA00022801"/>
    </source>
</evidence>
<comment type="caution">
    <text evidence="6">The sequence shown here is derived from an EMBL/GenBank/DDBJ whole genome shotgun (WGS) entry which is preliminary data.</text>
</comment>
<dbReference type="InterPro" id="IPR024607">
    <property type="entry name" value="Sulfatase_CS"/>
</dbReference>
<dbReference type="InterPro" id="IPR017850">
    <property type="entry name" value="Alkaline_phosphatase_core_sf"/>
</dbReference>
<dbReference type="EMBL" id="JBHUOJ010000009">
    <property type="protein sequence ID" value="MFD2832653.1"/>
    <property type="molecule type" value="Genomic_DNA"/>
</dbReference>
<evidence type="ECO:0000256" key="1">
    <source>
        <dbReference type="ARBA" id="ARBA00008779"/>
    </source>
</evidence>
<keyword evidence="2" id="KW-0479">Metal-binding</keyword>
<dbReference type="PROSITE" id="PS00149">
    <property type="entry name" value="SULFATASE_2"/>
    <property type="match status" value="1"/>
</dbReference>
<keyword evidence="3" id="KW-0378">Hydrolase</keyword>
<dbReference type="PANTHER" id="PTHR42693:SF53">
    <property type="entry name" value="ENDO-4-O-SULFATASE"/>
    <property type="match status" value="1"/>
</dbReference>
<dbReference type="RefSeq" id="WP_251741829.1">
    <property type="nucleotide sequence ID" value="NZ_JBHUOJ010000009.1"/>
</dbReference>
<sequence>MNFRVIGFFLFALMLGNVSCKTKGTARPKESNKEEIVKQPNIVVLLCDDLGYGDLASFGHPIIKTPNLDKLAATGIKLTNFYSTAPVCSPSRAGLLTGRSPNKAGIYDFIPGYKKSEDNRDLVHLQAHEQTIPALLKSVGYATCLVGKWHCSSRFNSDAQPQPDDFGFDHWFATHNNAAPSHKNPANFVRNGKEVGEIEGFSSQIVVDEAITWLDQKKDNKPFFLEVAFHEPHEPIASPEDLVQKYLPKSRNREEAEYFANVENVDLAVGRLIAYFEANNIDNTLVVFSSDNGPETLMRYDRAKHSYGSPGELKGMKLWTNEAGFRVPGIINWIGKETFTGTSDKVVSALDYLPTFAELAGADLPNSAIDGESFTALLENGEFDRSKPLIWVFYDAINQRRAAMRKGDWKIMARLVADNEELPRIHNLYDGNEELVKNAELTDFVLFNLKDDIDESEDLSEKKPVVFAQMKQEFQQEYNDLLQGSHIWVRKE</sequence>
<evidence type="ECO:0000256" key="2">
    <source>
        <dbReference type="ARBA" id="ARBA00022723"/>
    </source>
</evidence>
<dbReference type="Gene3D" id="3.40.720.10">
    <property type="entry name" value="Alkaline Phosphatase, subunit A"/>
    <property type="match status" value="1"/>
</dbReference>
<dbReference type="InterPro" id="IPR050738">
    <property type="entry name" value="Sulfatase"/>
</dbReference>
<dbReference type="Pfam" id="PF00884">
    <property type="entry name" value="Sulfatase"/>
    <property type="match status" value="1"/>
</dbReference>
<keyword evidence="4" id="KW-0106">Calcium</keyword>
<gene>
    <name evidence="6" type="ORF">ACFSYS_05085</name>
</gene>
<dbReference type="Proteomes" id="UP001597438">
    <property type="component" value="Unassembled WGS sequence"/>
</dbReference>
<comment type="similarity">
    <text evidence="1">Belongs to the sulfatase family.</text>
</comment>
<reference evidence="7" key="1">
    <citation type="journal article" date="2019" name="Int. J. Syst. Evol. Microbiol.">
        <title>The Global Catalogue of Microorganisms (GCM) 10K type strain sequencing project: providing services to taxonomists for standard genome sequencing and annotation.</title>
        <authorList>
            <consortium name="The Broad Institute Genomics Platform"/>
            <consortium name="The Broad Institute Genome Sequencing Center for Infectious Disease"/>
            <person name="Wu L."/>
            <person name="Ma J."/>
        </authorList>
    </citation>
    <scope>NUCLEOTIDE SEQUENCE [LARGE SCALE GENOMIC DNA]</scope>
    <source>
        <strain evidence="7">KCTC 52925</strain>
    </source>
</reference>
<keyword evidence="7" id="KW-1185">Reference proteome</keyword>
<evidence type="ECO:0000256" key="4">
    <source>
        <dbReference type="ARBA" id="ARBA00022837"/>
    </source>
</evidence>
<dbReference type="Gene3D" id="3.30.1120.10">
    <property type="match status" value="1"/>
</dbReference>
<dbReference type="SUPFAM" id="SSF53649">
    <property type="entry name" value="Alkaline phosphatase-like"/>
    <property type="match status" value="1"/>
</dbReference>
<dbReference type="PANTHER" id="PTHR42693">
    <property type="entry name" value="ARYLSULFATASE FAMILY MEMBER"/>
    <property type="match status" value="1"/>
</dbReference>
<name>A0ABW5X284_9FLAO</name>
<accession>A0ABW5X284</accession>
<dbReference type="InterPro" id="IPR000917">
    <property type="entry name" value="Sulfatase_N"/>
</dbReference>
<proteinExistence type="inferred from homology"/>
<evidence type="ECO:0000259" key="5">
    <source>
        <dbReference type="Pfam" id="PF00884"/>
    </source>
</evidence>
<evidence type="ECO:0000313" key="6">
    <source>
        <dbReference type="EMBL" id="MFD2832653.1"/>
    </source>
</evidence>
<protein>
    <submittedName>
        <fullName evidence="6">Sulfatase-like hydrolase/transferase</fullName>
    </submittedName>
</protein>